<accession>A0A0F8ZPT5</accession>
<dbReference type="AlphaFoldDB" id="A0A0F8ZPT5"/>
<organism evidence="1">
    <name type="scientific">marine sediment metagenome</name>
    <dbReference type="NCBI Taxonomy" id="412755"/>
    <lineage>
        <taxon>unclassified sequences</taxon>
        <taxon>metagenomes</taxon>
        <taxon>ecological metagenomes</taxon>
    </lineage>
</organism>
<sequence length="44" mass="4847">AEAGNAYLNGVHHKDRCTIRYGEICSCGRVDFADALKDYQEAGE</sequence>
<comment type="caution">
    <text evidence="1">The sequence shown here is derived from an EMBL/GenBank/DDBJ whole genome shotgun (WGS) entry which is preliminary data.</text>
</comment>
<proteinExistence type="predicted"/>
<evidence type="ECO:0000313" key="1">
    <source>
        <dbReference type="EMBL" id="KKK88030.1"/>
    </source>
</evidence>
<protein>
    <submittedName>
        <fullName evidence="1">Uncharacterized protein</fullName>
    </submittedName>
</protein>
<gene>
    <name evidence="1" type="ORF">LCGC14_2747280</name>
</gene>
<feature type="non-terminal residue" evidence="1">
    <location>
        <position position="1"/>
    </location>
</feature>
<dbReference type="EMBL" id="LAZR01050138">
    <property type="protein sequence ID" value="KKK88030.1"/>
    <property type="molecule type" value="Genomic_DNA"/>
</dbReference>
<reference evidence="1" key="1">
    <citation type="journal article" date="2015" name="Nature">
        <title>Complex archaea that bridge the gap between prokaryotes and eukaryotes.</title>
        <authorList>
            <person name="Spang A."/>
            <person name="Saw J.H."/>
            <person name="Jorgensen S.L."/>
            <person name="Zaremba-Niedzwiedzka K."/>
            <person name="Martijn J."/>
            <person name="Lind A.E."/>
            <person name="van Eijk R."/>
            <person name="Schleper C."/>
            <person name="Guy L."/>
            <person name="Ettema T.J."/>
        </authorList>
    </citation>
    <scope>NUCLEOTIDE SEQUENCE</scope>
</reference>
<name>A0A0F8ZPT5_9ZZZZ</name>